<dbReference type="InterPro" id="IPR011989">
    <property type="entry name" value="ARM-like"/>
</dbReference>
<gene>
    <name evidence="2" type="ORF">PQJ61_03620</name>
</gene>
<dbReference type="InterPro" id="IPR016024">
    <property type="entry name" value="ARM-type_fold"/>
</dbReference>
<dbReference type="AlphaFoldDB" id="A0AAJ1IDJ0"/>
<sequence>MKNIMIAVIVSLLAFAPAVFSQSDDEITVEEFYLQNIEMVIIKEQASTLDRDSKLMALKNIEEMIDEGKVSEGDTEVHYILDYLAQEGLGREINEAGRMVNNMPIVRKEACTLLGELGGEDAKNTLVDIALKDNETMVLSEAVYALGKLGMNDNNQVSQAVASIILSQNVLGPDDNLAYSALLSLEKIAEANSGLSDPLAFQAIIAIAQGSYIRPVKMKANELLNDLRKY</sequence>
<protein>
    <submittedName>
        <fullName evidence="2">HEAT repeat domain-containing protein</fullName>
    </submittedName>
</protein>
<feature type="chain" id="PRO_5042506591" evidence="1">
    <location>
        <begin position="22"/>
        <end position="230"/>
    </location>
</feature>
<keyword evidence="1" id="KW-0732">Signal</keyword>
<name>A0AAJ1IDJ0_9SPIO</name>
<evidence type="ECO:0000313" key="2">
    <source>
        <dbReference type="EMBL" id="MDC7225837.1"/>
    </source>
</evidence>
<comment type="caution">
    <text evidence="2">The sequence shown here is derived from an EMBL/GenBank/DDBJ whole genome shotgun (WGS) entry which is preliminary data.</text>
</comment>
<reference evidence="2 3" key="1">
    <citation type="submission" date="2022-12" db="EMBL/GenBank/DDBJ databases">
        <title>Metagenome assembled genome from gulf of manar.</title>
        <authorList>
            <person name="Kohli P."/>
            <person name="Pk S."/>
            <person name="Venkata Ramana C."/>
            <person name="Sasikala C."/>
        </authorList>
    </citation>
    <scope>NUCLEOTIDE SEQUENCE [LARGE SCALE GENOMIC DNA]</scope>
    <source>
        <strain evidence="2">JB008</strain>
    </source>
</reference>
<dbReference type="EMBL" id="JAQQAL010000010">
    <property type="protein sequence ID" value="MDC7225837.1"/>
    <property type="molecule type" value="Genomic_DNA"/>
</dbReference>
<dbReference type="SUPFAM" id="SSF48371">
    <property type="entry name" value="ARM repeat"/>
    <property type="match status" value="1"/>
</dbReference>
<organism evidence="2 3">
    <name type="scientific">Candidatus Thalassospirochaeta sargassi</name>
    <dbReference type="NCBI Taxonomy" id="3119039"/>
    <lineage>
        <taxon>Bacteria</taxon>
        <taxon>Pseudomonadati</taxon>
        <taxon>Spirochaetota</taxon>
        <taxon>Spirochaetia</taxon>
        <taxon>Spirochaetales</taxon>
        <taxon>Spirochaetaceae</taxon>
        <taxon>Candidatus Thalassospirochaeta</taxon>
    </lineage>
</organism>
<proteinExistence type="predicted"/>
<feature type="signal peptide" evidence="1">
    <location>
        <begin position="1"/>
        <end position="21"/>
    </location>
</feature>
<evidence type="ECO:0000313" key="3">
    <source>
        <dbReference type="Proteomes" id="UP001221217"/>
    </source>
</evidence>
<dbReference type="Proteomes" id="UP001221217">
    <property type="component" value="Unassembled WGS sequence"/>
</dbReference>
<dbReference type="Gene3D" id="1.25.10.10">
    <property type="entry name" value="Leucine-rich Repeat Variant"/>
    <property type="match status" value="1"/>
</dbReference>
<evidence type="ECO:0000256" key="1">
    <source>
        <dbReference type="SAM" id="SignalP"/>
    </source>
</evidence>
<dbReference type="Pfam" id="PF13646">
    <property type="entry name" value="HEAT_2"/>
    <property type="match status" value="1"/>
</dbReference>
<accession>A0AAJ1IDJ0</accession>